<dbReference type="GO" id="GO:0017004">
    <property type="term" value="P:cytochrome complex assembly"/>
    <property type="evidence" value="ECO:0007669"/>
    <property type="project" value="InterPro"/>
</dbReference>
<accession>A0A7Y0EE05</accession>
<keyword evidence="6 8" id="KW-0472">Membrane</keyword>
<feature type="region of interest" description="Disordered" evidence="7">
    <location>
        <begin position="240"/>
        <end position="261"/>
    </location>
</feature>
<evidence type="ECO:0000256" key="5">
    <source>
        <dbReference type="ARBA" id="ARBA00022989"/>
    </source>
</evidence>
<dbReference type="GO" id="GO:0016209">
    <property type="term" value="F:antioxidant activity"/>
    <property type="evidence" value="ECO:0007669"/>
    <property type="project" value="InterPro"/>
</dbReference>
<feature type="transmembrane region" description="Helical" evidence="8">
    <location>
        <begin position="208"/>
        <end position="226"/>
    </location>
</feature>
<keyword evidence="11" id="KW-1185">Reference proteome</keyword>
<dbReference type="EMBL" id="JABBNI010000007">
    <property type="protein sequence ID" value="NMM61766.1"/>
    <property type="molecule type" value="Genomic_DNA"/>
</dbReference>
<evidence type="ECO:0000256" key="4">
    <source>
        <dbReference type="ARBA" id="ARBA00022692"/>
    </source>
</evidence>
<dbReference type="PANTHER" id="PTHR31272:SF4">
    <property type="entry name" value="CYTOCHROME C-TYPE BIOGENESIS PROTEIN HI_1454-RELATED"/>
    <property type="match status" value="1"/>
</dbReference>
<reference evidence="10 11" key="1">
    <citation type="submission" date="2020-06" db="EMBL/GenBank/DDBJ databases">
        <title>Complete Genome Sequence of Clostridium muelleri sp. nov. P21T, an Acid-Alcohol Producing Acetogen Isolated from Old Hay.</title>
        <authorList>
            <person name="Duncan K.E."/>
            <person name="Tanner R.S."/>
        </authorList>
    </citation>
    <scope>NUCLEOTIDE SEQUENCE [LARGE SCALE GENOMIC DNA]</scope>
    <source>
        <strain evidence="10 11">P21</strain>
    </source>
</reference>
<evidence type="ECO:0000256" key="3">
    <source>
        <dbReference type="ARBA" id="ARBA00022475"/>
    </source>
</evidence>
<dbReference type="Gene3D" id="3.40.30.10">
    <property type="entry name" value="Glutaredoxin"/>
    <property type="match status" value="1"/>
</dbReference>
<dbReference type="InterPro" id="IPR000866">
    <property type="entry name" value="AhpC/TSA"/>
</dbReference>
<dbReference type="Pfam" id="PF02683">
    <property type="entry name" value="DsbD_TM"/>
    <property type="match status" value="1"/>
</dbReference>
<evidence type="ECO:0000256" key="8">
    <source>
        <dbReference type="SAM" id="Phobius"/>
    </source>
</evidence>
<feature type="domain" description="Thioredoxin" evidence="9">
    <location>
        <begin position="260"/>
        <end position="404"/>
    </location>
</feature>
<dbReference type="Proteomes" id="UP000537131">
    <property type="component" value="Unassembled WGS sequence"/>
</dbReference>
<proteinExistence type="inferred from homology"/>
<dbReference type="InterPro" id="IPR003834">
    <property type="entry name" value="Cyt_c_assmbl_TM_dom"/>
</dbReference>
<evidence type="ECO:0000256" key="7">
    <source>
        <dbReference type="SAM" id="MobiDB-lite"/>
    </source>
</evidence>
<dbReference type="AlphaFoldDB" id="A0A7Y0EE05"/>
<feature type="transmembrane region" description="Helical" evidence="8">
    <location>
        <begin position="53"/>
        <end position="76"/>
    </location>
</feature>
<dbReference type="PANTHER" id="PTHR31272">
    <property type="entry name" value="CYTOCHROME C-TYPE BIOGENESIS PROTEIN HI_1454-RELATED"/>
    <property type="match status" value="1"/>
</dbReference>
<dbReference type="InterPro" id="IPR036249">
    <property type="entry name" value="Thioredoxin-like_sf"/>
</dbReference>
<dbReference type="InterPro" id="IPR017937">
    <property type="entry name" value="Thioredoxin_CS"/>
</dbReference>
<comment type="subcellular location">
    <subcellularLocation>
        <location evidence="1">Cell membrane</location>
        <topology evidence="1">Multi-pass membrane protein</topology>
    </subcellularLocation>
</comment>
<dbReference type="PROSITE" id="PS51352">
    <property type="entry name" value="THIOREDOXIN_2"/>
    <property type="match status" value="1"/>
</dbReference>
<evidence type="ECO:0000313" key="11">
    <source>
        <dbReference type="Proteomes" id="UP000537131"/>
    </source>
</evidence>
<evidence type="ECO:0000256" key="1">
    <source>
        <dbReference type="ARBA" id="ARBA00004651"/>
    </source>
</evidence>
<evidence type="ECO:0000259" key="9">
    <source>
        <dbReference type="PROSITE" id="PS51352"/>
    </source>
</evidence>
<sequence length="404" mass="45055">MENVNLFLVFAEGVLSLFSPCILPVLPVYLSILSNSSVQSLKHGEVKFINSSLLKNTILFVLGISTTFFILGSSVSVLNQFFTSNKKVIILIGGILIIIMGIFYMGYINIPFLQKEKKIHIEINEMKPITAYILGFTFSFGWTPCVGPMLSSVLIMASASKSALIGNLLILIYTIGFILPFIIIAIFYNKLFKFIDKIKLHMGIIQKIGGVILIVSGLIMIIGGTGKTFDYTNKKSTNKVEQVQNKDDKNAQSSKDNSTKVDKVKAPNFSLVDQYGKTHKLSDYKGKVVFLNFWATWCPPCKGELPHIEEIYKEYENNTKNVIILGITAPNLGREGSKEYIMNFLNKQGYTFPVAFDSAGEIMEQYSIEAFPTTFIIDKEGNVNKYVPGAMDKTAMESLINNVK</sequence>
<keyword evidence="3" id="KW-1003">Cell membrane</keyword>
<dbReference type="InterPro" id="IPR013766">
    <property type="entry name" value="Thioredoxin_domain"/>
</dbReference>
<evidence type="ECO:0000256" key="6">
    <source>
        <dbReference type="ARBA" id="ARBA00023136"/>
    </source>
</evidence>
<evidence type="ECO:0000256" key="2">
    <source>
        <dbReference type="ARBA" id="ARBA00006143"/>
    </source>
</evidence>
<dbReference type="CDD" id="cd02966">
    <property type="entry name" value="TlpA_like_family"/>
    <property type="match status" value="1"/>
</dbReference>
<dbReference type="Pfam" id="PF00578">
    <property type="entry name" value="AhpC-TSA"/>
    <property type="match status" value="1"/>
</dbReference>
<comment type="caution">
    <text evidence="10">The sequence shown here is derived from an EMBL/GenBank/DDBJ whole genome shotgun (WGS) entry which is preliminary data.</text>
</comment>
<feature type="transmembrane region" description="Helical" evidence="8">
    <location>
        <begin position="88"/>
        <end position="110"/>
    </location>
</feature>
<gene>
    <name evidence="10" type="ORF">HBE96_03495</name>
</gene>
<organism evidence="10 11">
    <name type="scientific">Clostridium muellerianum</name>
    <dbReference type="NCBI Taxonomy" id="2716538"/>
    <lineage>
        <taxon>Bacteria</taxon>
        <taxon>Bacillati</taxon>
        <taxon>Bacillota</taxon>
        <taxon>Clostridia</taxon>
        <taxon>Eubacteriales</taxon>
        <taxon>Clostridiaceae</taxon>
        <taxon>Clostridium</taxon>
    </lineage>
</organism>
<protein>
    <submittedName>
        <fullName evidence="10">Redoxin domain-containing protein</fullName>
    </submittedName>
</protein>
<feature type="transmembrane region" description="Helical" evidence="8">
    <location>
        <begin position="131"/>
        <end position="157"/>
    </location>
</feature>
<dbReference type="RefSeq" id="WP_169296373.1">
    <property type="nucleotide sequence ID" value="NZ_JABBNI010000007.1"/>
</dbReference>
<feature type="transmembrane region" description="Helical" evidence="8">
    <location>
        <begin position="6"/>
        <end position="32"/>
    </location>
</feature>
<feature type="transmembrane region" description="Helical" evidence="8">
    <location>
        <begin position="163"/>
        <end position="188"/>
    </location>
</feature>
<keyword evidence="5 8" id="KW-1133">Transmembrane helix</keyword>
<comment type="similarity">
    <text evidence="2">Belongs to the DsbD family.</text>
</comment>
<dbReference type="GO" id="GO:0016491">
    <property type="term" value="F:oxidoreductase activity"/>
    <property type="evidence" value="ECO:0007669"/>
    <property type="project" value="InterPro"/>
</dbReference>
<keyword evidence="4 8" id="KW-0812">Transmembrane</keyword>
<dbReference type="GO" id="GO:0005886">
    <property type="term" value="C:plasma membrane"/>
    <property type="evidence" value="ECO:0007669"/>
    <property type="project" value="UniProtKB-SubCell"/>
</dbReference>
<dbReference type="SUPFAM" id="SSF52833">
    <property type="entry name" value="Thioredoxin-like"/>
    <property type="match status" value="1"/>
</dbReference>
<evidence type="ECO:0000313" key="10">
    <source>
        <dbReference type="EMBL" id="NMM61766.1"/>
    </source>
</evidence>
<dbReference type="InterPro" id="IPR051790">
    <property type="entry name" value="Cytochrome_c-biogenesis_DsbD"/>
</dbReference>
<name>A0A7Y0EE05_9CLOT</name>
<dbReference type="PROSITE" id="PS00194">
    <property type="entry name" value="THIOREDOXIN_1"/>
    <property type="match status" value="1"/>
</dbReference>